<dbReference type="Proteomes" id="UP000504631">
    <property type="component" value="Unplaced"/>
</dbReference>
<dbReference type="Gene3D" id="3.30.70.330">
    <property type="match status" value="1"/>
</dbReference>
<feature type="compositionally biased region" description="Basic residues" evidence="9">
    <location>
        <begin position="751"/>
        <end position="780"/>
    </location>
</feature>
<keyword evidence="5" id="KW-0010">Activator</keyword>
<feature type="compositionally biased region" description="Basic residues" evidence="9">
    <location>
        <begin position="721"/>
        <end position="739"/>
    </location>
</feature>
<dbReference type="PROSITE" id="PS50102">
    <property type="entry name" value="RRM"/>
    <property type="match status" value="1"/>
</dbReference>
<dbReference type="RefSeq" id="XP_033356904.1">
    <property type="nucleotide sequence ID" value="XM_033501013.1"/>
</dbReference>
<keyword evidence="2" id="KW-0597">Phosphoprotein</keyword>
<feature type="region of interest" description="Disordered" evidence="9">
    <location>
        <begin position="668"/>
        <end position="832"/>
    </location>
</feature>
<feature type="compositionally biased region" description="Basic residues" evidence="9">
    <location>
        <begin position="700"/>
        <end position="714"/>
    </location>
</feature>
<dbReference type="AlphaFoldDB" id="A0A6J3KYM0"/>
<feature type="compositionally biased region" description="Basic residues" evidence="9">
    <location>
        <begin position="201"/>
        <end position="211"/>
    </location>
</feature>
<organism evidence="11 12">
    <name type="scientific">Bombus vosnesenskii</name>
    <dbReference type="NCBI Taxonomy" id="207650"/>
    <lineage>
        <taxon>Eukaryota</taxon>
        <taxon>Metazoa</taxon>
        <taxon>Ecdysozoa</taxon>
        <taxon>Arthropoda</taxon>
        <taxon>Hexapoda</taxon>
        <taxon>Insecta</taxon>
        <taxon>Pterygota</taxon>
        <taxon>Neoptera</taxon>
        <taxon>Endopterygota</taxon>
        <taxon>Hymenoptera</taxon>
        <taxon>Apocrita</taxon>
        <taxon>Aculeata</taxon>
        <taxon>Apoidea</taxon>
        <taxon>Anthophila</taxon>
        <taxon>Apidae</taxon>
        <taxon>Bombus</taxon>
        <taxon>Pyrobombus</taxon>
    </lineage>
</organism>
<proteinExistence type="predicted"/>
<evidence type="ECO:0000313" key="11">
    <source>
        <dbReference type="Proteomes" id="UP000504631"/>
    </source>
</evidence>
<feature type="compositionally biased region" description="Basic and acidic residues" evidence="9">
    <location>
        <begin position="668"/>
        <end position="685"/>
    </location>
</feature>
<dbReference type="GO" id="GO:0003712">
    <property type="term" value="F:transcription coregulator activity"/>
    <property type="evidence" value="ECO:0007669"/>
    <property type="project" value="InterPro"/>
</dbReference>
<keyword evidence="11" id="KW-1185">Reference proteome</keyword>
<dbReference type="GeneID" id="117237246"/>
<feature type="domain" description="RRM" evidence="10">
    <location>
        <begin position="890"/>
        <end position="965"/>
    </location>
</feature>
<sequence>METGFLNFHDEEQFSDFSLSLEQNLMEKPQDLLIHMVENDFDYMETHLDITNSTNVWKKEHEHNESVDEMSDSEISTLSKIDSIKEDFAKVLTDWQEHIGYLQTSDMDEYMDIIGLSMNGTDKKNFCTAESIIQDEQAIHSLESNLLIMKQEELGKESCLSSSQEYMTEGNTYYKIDDFMESDSKKIEIETKSSLIEPKHSKSQNKSKKNIHKYDSIGKDISANLFLKQKKKREPKCSQHNKDIQNGGQDNNKTTNQLPVLEAGDVKSLLEQFEASESTLVSTYSSAGMNTEYEPDSSMKSNEIQQCIKQPQISDLHKDIRDALPKEVIEKIKVTNNTKSKTIDGGLVQLDHDYCSMNSCIKGLDNNTYEKQSFSSDLNKSFMKNTEYSTDSNSKKDSGLESGEVSDNNEEQSGVTTVSDIQDNKPTKQLQNEAKICRKETLASKGNCQQINISSNTTSCVISQNKSTSTSNAIPQMKIHSALAANILQIRQDVLNKTKSIKAGSQRTKQMVSVLKKPLNVQVPVVKTISNENIVTTTNSLHDKVQNIIVQNSVKTFIKEEEKKPPRKKLNLAEYRSRREQNRSDNSRTNSPLQPMTLVYIHHASTTTEPIKDDPKNLIWSEREIVSVLKPKLDVDEKTVRPKPLTYDIGIQTYETVFEFPPKSLIDVDERHKQRRDNNVRDKNQRSNKKLGIGSNSNRSKSRSKSKSKSRSRSRSSSNRSRSHKRSNTRHRRISHRRSSVSSSSSWSSRSHSRSRSRSSSRSRSRPRSRSRSRSHFRCRSRSDTRSSFSSESRYSRSRSRSTRSRSQSSSRYSSCSRSSSRSNFGRIKWSKRRRRRDRRHYISYDRHRQHSAGSYHSYRDWRRSPTTSYRRSYDNWYDREKQKQVEERRVIYVGRLDEAITKADLRRRFETFGPVVDISIHFREHGDNYGFVTFAYKNDAYEAVEHGNDDPTLPRYDLCFGGRRAFCKVKYADLDGMASSSLNSGHMLQNNEDNTFDLLLKEAKAKLRKRKV</sequence>
<feature type="compositionally biased region" description="Low complexity" evidence="9">
    <location>
        <begin position="740"/>
        <end position="750"/>
    </location>
</feature>
<dbReference type="InterPro" id="IPR035979">
    <property type="entry name" value="RBD_domain_sf"/>
</dbReference>
<evidence type="ECO:0000256" key="2">
    <source>
        <dbReference type="ARBA" id="ARBA00022553"/>
    </source>
</evidence>
<feature type="region of interest" description="Disordered" evidence="9">
    <location>
        <begin position="193"/>
        <end position="213"/>
    </location>
</feature>
<evidence type="ECO:0000259" key="10">
    <source>
        <dbReference type="PROSITE" id="PS50102"/>
    </source>
</evidence>
<gene>
    <name evidence="12" type="primary">LOC117237246</name>
</gene>
<comment type="subcellular location">
    <subcellularLocation>
        <location evidence="1">Nucleus</location>
    </subcellularLocation>
</comment>
<feature type="region of interest" description="Disordered" evidence="9">
    <location>
        <begin position="560"/>
        <end position="592"/>
    </location>
</feature>
<evidence type="ECO:0000256" key="4">
    <source>
        <dbReference type="ARBA" id="ARBA00023015"/>
    </source>
</evidence>
<evidence type="ECO:0000256" key="8">
    <source>
        <dbReference type="PROSITE-ProRule" id="PRU00176"/>
    </source>
</evidence>
<accession>A0A6J3KYM0</accession>
<name>A0A6J3KYM0_9HYME</name>
<keyword evidence="3 8" id="KW-0694">RNA-binding</keyword>
<evidence type="ECO:0000256" key="7">
    <source>
        <dbReference type="ARBA" id="ARBA00023242"/>
    </source>
</evidence>
<evidence type="ECO:0000256" key="1">
    <source>
        <dbReference type="ARBA" id="ARBA00004123"/>
    </source>
</evidence>
<keyword evidence="7" id="KW-0539">Nucleus</keyword>
<evidence type="ECO:0000256" key="3">
    <source>
        <dbReference type="ARBA" id="ARBA00022884"/>
    </source>
</evidence>
<feature type="compositionally biased region" description="Polar residues" evidence="9">
    <location>
        <begin position="411"/>
        <end position="421"/>
    </location>
</feature>
<keyword evidence="6" id="KW-0804">Transcription</keyword>
<feature type="region of interest" description="Disordered" evidence="9">
    <location>
        <begin position="386"/>
        <end position="427"/>
    </location>
</feature>
<evidence type="ECO:0000313" key="12">
    <source>
        <dbReference type="RefSeq" id="XP_033356904.1"/>
    </source>
</evidence>
<dbReference type="InterPro" id="IPR012677">
    <property type="entry name" value="Nucleotide-bd_a/b_plait_sf"/>
</dbReference>
<feature type="compositionally biased region" description="Basic and acidic residues" evidence="9">
    <location>
        <begin position="575"/>
        <end position="586"/>
    </location>
</feature>
<dbReference type="SUPFAM" id="SSF54928">
    <property type="entry name" value="RNA-binding domain, RBD"/>
    <property type="match status" value="1"/>
</dbReference>
<feature type="compositionally biased region" description="Polar residues" evidence="9">
    <location>
        <begin position="244"/>
        <end position="256"/>
    </location>
</feature>
<dbReference type="GO" id="GO:0045944">
    <property type="term" value="P:positive regulation of transcription by RNA polymerase II"/>
    <property type="evidence" value="ECO:0007669"/>
    <property type="project" value="TreeGrafter"/>
</dbReference>
<evidence type="ECO:0000256" key="5">
    <source>
        <dbReference type="ARBA" id="ARBA00023159"/>
    </source>
</evidence>
<dbReference type="GO" id="GO:0005634">
    <property type="term" value="C:nucleus"/>
    <property type="evidence" value="ECO:0007669"/>
    <property type="project" value="UniProtKB-SubCell"/>
</dbReference>
<evidence type="ECO:0000256" key="9">
    <source>
        <dbReference type="SAM" id="MobiDB-lite"/>
    </source>
</evidence>
<reference evidence="12" key="1">
    <citation type="submission" date="2025-08" db="UniProtKB">
        <authorList>
            <consortium name="RefSeq"/>
        </authorList>
    </citation>
    <scope>IDENTIFICATION</scope>
    <source>
        <tissue evidence="12">Muscle</tissue>
    </source>
</reference>
<protein>
    <submittedName>
        <fullName evidence="12">NK-tumor recognition protein-like isoform X4</fullName>
    </submittedName>
</protein>
<dbReference type="InterPro" id="IPR034605">
    <property type="entry name" value="PGC-1"/>
</dbReference>
<dbReference type="SMART" id="SM00360">
    <property type="entry name" value="RRM"/>
    <property type="match status" value="1"/>
</dbReference>
<dbReference type="InterPro" id="IPR000504">
    <property type="entry name" value="RRM_dom"/>
</dbReference>
<dbReference type="Pfam" id="PF00076">
    <property type="entry name" value="RRM_1"/>
    <property type="match status" value="1"/>
</dbReference>
<feature type="region of interest" description="Disordered" evidence="9">
    <location>
        <begin position="230"/>
        <end position="256"/>
    </location>
</feature>
<dbReference type="PANTHER" id="PTHR15528">
    <property type="entry name" value="PEROXISOME PROLIFERATOR ACTIVATED RECEPTOR GAMMA COACTIVATOR 1 PGC-1 -RELATED"/>
    <property type="match status" value="1"/>
</dbReference>
<evidence type="ECO:0000256" key="6">
    <source>
        <dbReference type="ARBA" id="ARBA00023163"/>
    </source>
</evidence>
<keyword evidence="4" id="KW-0805">Transcription regulation</keyword>
<dbReference type="PANTHER" id="PTHR15528:SF11">
    <property type="entry name" value="FI18188P1"/>
    <property type="match status" value="1"/>
</dbReference>
<feature type="compositionally biased region" description="Low complexity" evidence="9">
    <location>
        <begin position="805"/>
        <end position="823"/>
    </location>
</feature>
<dbReference type="GO" id="GO:0003723">
    <property type="term" value="F:RNA binding"/>
    <property type="evidence" value="ECO:0007669"/>
    <property type="project" value="UniProtKB-UniRule"/>
</dbReference>